<dbReference type="SUPFAM" id="SSF81321">
    <property type="entry name" value="Family A G protein-coupled receptor-like"/>
    <property type="match status" value="2"/>
</dbReference>
<feature type="transmembrane region" description="Helical" evidence="14">
    <location>
        <begin position="300"/>
        <end position="321"/>
    </location>
</feature>
<evidence type="ECO:0000256" key="4">
    <source>
        <dbReference type="ARBA" id="ARBA00022692"/>
    </source>
</evidence>
<evidence type="ECO:0000256" key="7">
    <source>
        <dbReference type="ARBA" id="ARBA00023136"/>
    </source>
</evidence>
<evidence type="ECO:0000256" key="14">
    <source>
        <dbReference type="SAM" id="Phobius"/>
    </source>
</evidence>
<feature type="transmembrane region" description="Helical" evidence="14">
    <location>
        <begin position="436"/>
        <end position="458"/>
    </location>
</feature>
<keyword evidence="7 14" id="KW-0472">Membrane</keyword>
<keyword evidence="5 14" id="KW-1133">Transmembrane helix</keyword>
<evidence type="ECO:0000256" key="10">
    <source>
        <dbReference type="ARBA" id="ARBA00023180"/>
    </source>
</evidence>
<evidence type="ECO:0000256" key="2">
    <source>
        <dbReference type="ARBA" id="ARBA00021062"/>
    </source>
</evidence>
<evidence type="ECO:0000256" key="8">
    <source>
        <dbReference type="ARBA" id="ARBA00023157"/>
    </source>
</evidence>
<evidence type="ECO:0000313" key="16">
    <source>
        <dbReference type="EMBL" id="KAK3537550.1"/>
    </source>
</evidence>
<evidence type="ECO:0000256" key="6">
    <source>
        <dbReference type="ARBA" id="ARBA00023040"/>
    </source>
</evidence>
<keyword evidence="11 13" id="KW-0807">Transducer</keyword>
<comment type="function">
    <text evidence="12">This is a receptor for bradykinin. Could be a factor in chronic pain and inflammation.</text>
</comment>
<dbReference type="Gene3D" id="1.20.1070.10">
    <property type="entry name" value="Rhodopsin 7-helix transmembrane proteins"/>
    <property type="match status" value="2"/>
</dbReference>
<evidence type="ECO:0000256" key="3">
    <source>
        <dbReference type="ARBA" id="ARBA00022475"/>
    </source>
</evidence>
<dbReference type="GO" id="GO:0009897">
    <property type="term" value="C:external side of plasma membrane"/>
    <property type="evidence" value="ECO:0007669"/>
    <property type="project" value="TreeGrafter"/>
</dbReference>
<feature type="domain" description="G-protein coupled receptors family 1 profile" evidence="15">
    <location>
        <begin position="200"/>
        <end position="456"/>
    </location>
</feature>
<dbReference type="GO" id="GO:0060326">
    <property type="term" value="P:cell chemotaxis"/>
    <property type="evidence" value="ECO:0007669"/>
    <property type="project" value="TreeGrafter"/>
</dbReference>
<sequence>MTFNMTAVPSLALSDWELLHCNRTVAWDWVYSIQPAYMSIICVLGAFGNAFVLAVFCIQKGHCSVADIYLGNLAAADLLMVCCLPFWVITIIHKFNWYFGQPMCQVVSLIIGMNYYCSVLFLMLVSLDRYLVLTRPMSVGRRKGTSHAKAICVAIWLTGFFLSLPALLFRSVEFFPDLEAEACYMDYPHDGWRLRYNMTVNVVGFLVPIPLRGKWNVPEIYLGNLALADLILLACLPFWAMNILNYFYWPYGEFLCRVVNLSIIVNMYASIYILVMVNIDRYLALVLIMKARWLRRRCNAKVICFCLWLFGAIMGIPTATFRRVQYIPSFNTDACIIHYPSDSWKLAHHFQLVLLGFVLPLLAIVFCSGNILWVLHKRMDGVFPQDKIDRKATVLVFAVTLFFFICWAPFHIFTFLDILCDLNVLDSVAWGHILDIGSQFTTYLAFLNSCLNPLLYVCSGRYFKRKVSNIYKRRKSSTGNIKSYCYVYYKI</sequence>
<feature type="transmembrane region" description="Helical" evidence="14">
    <location>
        <begin position="194"/>
        <end position="213"/>
    </location>
</feature>
<keyword evidence="8" id="KW-1015">Disulfide bond</keyword>
<dbReference type="PRINTS" id="PR00993">
    <property type="entry name" value="BRADYKINNB1R"/>
</dbReference>
<dbReference type="GO" id="GO:0006954">
    <property type="term" value="P:inflammatory response"/>
    <property type="evidence" value="ECO:0007669"/>
    <property type="project" value="InterPro"/>
</dbReference>
<dbReference type="EMBL" id="JAUCMX010000008">
    <property type="protein sequence ID" value="KAK3537550.1"/>
    <property type="molecule type" value="Genomic_DNA"/>
</dbReference>
<dbReference type="GO" id="GO:0019722">
    <property type="term" value="P:calcium-mediated signaling"/>
    <property type="evidence" value="ECO:0007669"/>
    <property type="project" value="TreeGrafter"/>
</dbReference>
<evidence type="ECO:0000256" key="12">
    <source>
        <dbReference type="ARBA" id="ARBA00025112"/>
    </source>
</evidence>
<dbReference type="PRINTS" id="PR00425">
    <property type="entry name" value="BRADYKININR"/>
</dbReference>
<gene>
    <name evidence="16" type="ORF">QTP70_013794</name>
</gene>
<dbReference type="PANTHER" id="PTHR10489:SF957">
    <property type="entry name" value="B2 BRADYKININ RECEPTOR"/>
    <property type="match status" value="1"/>
</dbReference>
<dbReference type="GO" id="GO:0004947">
    <property type="term" value="F:bradykinin receptor activity"/>
    <property type="evidence" value="ECO:0007669"/>
    <property type="project" value="InterPro"/>
</dbReference>
<dbReference type="GO" id="GO:0016493">
    <property type="term" value="F:C-C chemokine receptor activity"/>
    <property type="evidence" value="ECO:0007669"/>
    <property type="project" value="TreeGrafter"/>
</dbReference>
<dbReference type="InterPro" id="IPR050119">
    <property type="entry name" value="CCR1-9-like"/>
</dbReference>
<organism evidence="16 17">
    <name type="scientific">Hemibagrus guttatus</name>
    <dbReference type="NCBI Taxonomy" id="175788"/>
    <lineage>
        <taxon>Eukaryota</taxon>
        <taxon>Metazoa</taxon>
        <taxon>Chordata</taxon>
        <taxon>Craniata</taxon>
        <taxon>Vertebrata</taxon>
        <taxon>Euteleostomi</taxon>
        <taxon>Actinopterygii</taxon>
        <taxon>Neopterygii</taxon>
        <taxon>Teleostei</taxon>
        <taxon>Ostariophysi</taxon>
        <taxon>Siluriformes</taxon>
        <taxon>Bagridae</taxon>
        <taxon>Hemibagrus</taxon>
    </lineage>
</organism>
<keyword evidence="10" id="KW-0325">Glycoprotein</keyword>
<comment type="caution">
    <text evidence="16">The sequence shown here is derived from an EMBL/GenBank/DDBJ whole genome shotgun (WGS) entry which is preliminary data.</text>
</comment>
<feature type="transmembrane region" description="Helical" evidence="14">
    <location>
        <begin position="350"/>
        <end position="373"/>
    </location>
</feature>
<keyword evidence="4 13" id="KW-0812">Transmembrane</keyword>
<feature type="transmembrane region" description="Helical" evidence="14">
    <location>
        <begin position="394"/>
        <end position="416"/>
    </location>
</feature>
<feature type="transmembrane region" description="Helical" evidence="14">
    <location>
        <begin position="70"/>
        <end position="93"/>
    </location>
</feature>
<keyword evidence="9 13" id="KW-0675">Receptor</keyword>
<evidence type="ECO:0000256" key="13">
    <source>
        <dbReference type="RuleBase" id="RU000688"/>
    </source>
</evidence>
<protein>
    <recommendedName>
        <fullName evidence="2">B1 bradykinin receptor</fullName>
    </recommendedName>
</protein>
<proteinExistence type="inferred from homology"/>
<evidence type="ECO:0000256" key="1">
    <source>
        <dbReference type="ARBA" id="ARBA00004651"/>
    </source>
</evidence>
<keyword evidence="3" id="KW-1003">Cell membrane</keyword>
<feature type="transmembrane region" description="Helical" evidence="14">
    <location>
        <begin position="105"/>
        <end position="127"/>
    </location>
</feature>
<dbReference type="InterPro" id="IPR017452">
    <property type="entry name" value="GPCR_Rhodpsn_7TM"/>
</dbReference>
<dbReference type="InterPro" id="IPR000276">
    <property type="entry name" value="GPCR_Rhodpsn"/>
</dbReference>
<dbReference type="GO" id="GO:0019957">
    <property type="term" value="F:C-C chemokine binding"/>
    <property type="evidence" value="ECO:0007669"/>
    <property type="project" value="TreeGrafter"/>
</dbReference>
<dbReference type="Proteomes" id="UP001274896">
    <property type="component" value="Unassembled WGS sequence"/>
</dbReference>
<accession>A0AAE0V354</accession>
<keyword evidence="17" id="KW-1185">Reference proteome</keyword>
<dbReference type="InterPro" id="IPR001186">
    <property type="entry name" value="Brdyknn_1_rcpt"/>
</dbReference>
<dbReference type="PROSITE" id="PS00237">
    <property type="entry name" value="G_PROTEIN_RECEP_F1_1"/>
    <property type="match status" value="1"/>
</dbReference>
<feature type="transmembrane region" description="Helical" evidence="14">
    <location>
        <begin position="261"/>
        <end position="279"/>
    </location>
</feature>
<reference evidence="16" key="1">
    <citation type="submission" date="2023-06" db="EMBL/GenBank/DDBJ databases">
        <title>Male Hemibagrus guttatus genome.</title>
        <authorList>
            <person name="Bian C."/>
        </authorList>
    </citation>
    <scope>NUCLEOTIDE SEQUENCE</scope>
    <source>
        <strain evidence="16">Male_cb2023</strain>
        <tissue evidence="16">Muscle</tissue>
    </source>
</reference>
<feature type="transmembrane region" description="Helical" evidence="14">
    <location>
        <begin position="225"/>
        <end position="249"/>
    </location>
</feature>
<dbReference type="InterPro" id="IPR000496">
    <property type="entry name" value="Brdyknn_rcpt"/>
</dbReference>
<evidence type="ECO:0000256" key="5">
    <source>
        <dbReference type="ARBA" id="ARBA00022989"/>
    </source>
</evidence>
<feature type="transmembrane region" description="Helical" evidence="14">
    <location>
        <begin position="36"/>
        <end position="58"/>
    </location>
</feature>
<feature type="domain" description="G-protein coupled receptors family 1 profile" evidence="15">
    <location>
        <begin position="48"/>
        <end position="188"/>
    </location>
</feature>
<dbReference type="GO" id="GO:0007204">
    <property type="term" value="P:positive regulation of cytosolic calcium ion concentration"/>
    <property type="evidence" value="ECO:0007669"/>
    <property type="project" value="TreeGrafter"/>
</dbReference>
<evidence type="ECO:0000259" key="15">
    <source>
        <dbReference type="PROSITE" id="PS50262"/>
    </source>
</evidence>
<evidence type="ECO:0000313" key="17">
    <source>
        <dbReference type="Proteomes" id="UP001274896"/>
    </source>
</evidence>
<dbReference type="GO" id="GO:0006955">
    <property type="term" value="P:immune response"/>
    <property type="evidence" value="ECO:0007669"/>
    <property type="project" value="TreeGrafter"/>
</dbReference>
<dbReference type="PROSITE" id="PS50262">
    <property type="entry name" value="G_PROTEIN_RECEP_F1_2"/>
    <property type="match status" value="2"/>
</dbReference>
<comment type="similarity">
    <text evidence="13">Belongs to the G-protein coupled receptor 1 family.</text>
</comment>
<comment type="subcellular location">
    <subcellularLocation>
        <location evidence="1">Cell membrane</location>
        <topology evidence="1">Multi-pass membrane protein</topology>
    </subcellularLocation>
</comment>
<feature type="transmembrane region" description="Helical" evidence="14">
    <location>
        <begin position="148"/>
        <end position="169"/>
    </location>
</feature>
<evidence type="ECO:0000256" key="11">
    <source>
        <dbReference type="ARBA" id="ARBA00023224"/>
    </source>
</evidence>
<name>A0AAE0V354_9TELE</name>
<dbReference type="AlphaFoldDB" id="A0AAE0V354"/>
<keyword evidence="6 13" id="KW-0297">G-protein coupled receptor</keyword>
<dbReference type="GO" id="GO:0009612">
    <property type="term" value="P:response to mechanical stimulus"/>
    <property type="evidence" value="ECO:0007669"/>
    <property type="project" value="InterPro"/>
</dbReference>
<dbReference type="Pfam" id="PF00001">
    <property type="entry name" value="7tm_1"/>
    <property type="match status" value="2"/>
</dbReference>
<dbReference type="PRINTS" id="PR00237">
    <property type="entry name" value="GPCRRHODOPSN"/>
</dbReference>
<evidence type="ECO:0000256" key="9">
    <source>
        <dbReference type="ARBA" id="ARBA00023170"/>
    </source>
</evidence>
<dbReference type="PANTHER" id="PTHR10489">
    <property type="entry name" value="CELL ADHESION MOLECULE"/>
    <property type="match status" value="1"/>
</dbReference>